<sequence length="159" mass="17199">MTKRNTTPDNRSIVRRALTALVATGDVDALAPLLSDGFVHHRPDATSKTKAEWLAAVRAALVPLAGMHVEIEHLLADGDHVVMHSRRRLPGAGPGIAVVDIWRLDEGLIAEAWEIIEPVTQAAAHLRWWEPDDHDPAASPASPPAAVSGRADSGRFRRP</sequence>
<dbReference type="Pfam" id="PF12680">
    <property type="entry name" value="SnoaL_2"/>
    <property type="match status" value="1"/>
</dbReference>
<dbReference type="InterPro" id="IPR032710">
    <property type="entry name" value="NTF2-like_dom_sf"/>
</dbReference>
<protein>
    <recommendedName>
        <fullName evidence="2">SnoaL-like domain-containing protein</fullName>
    </recommendedName>
</protein>
<feature type="region of interest" description="Disordered" evidence="1">
    <location>
        <begin position="131"/>
        <end position="159"/>
    </location>
</feature>
<dbReference type="EMBL" id="BAAAUT010000040">
    <property type="protein sequence ID" value="GAA3150208.1"/>
    <property type="molecule type" value="Genomic_DNA"/>
</dbReference>
<organism evidence="3 4">
    <name type="scientific">Planomonospora alba</name>
    <dbReference type="NCBI Taxonomy" id="161354"/>
    <lineage>
        <taxon>Bacteria</taxon>
        <taxon>Bacillati</taxon>
        <taxon>Actinomycetota</taxon>
        <taxon>Actinomycetes</taxon>
        <taxon>Streptosporangiales</taxon>
        <taxon>Streptosporangiaceae</taxon>
        <taxon>Planomonospora</taxon>
    </lineage>
</organism>
<evidence type="ECO:0000259" key="2">
    <source>
        <dbReference type="Pfam" id="PF12680"/>
    </source>
</evidence>
<feature type="domain" description="SnoaL-like" evidence="2">
    <location>
        <begin position="15"/>
        <end position="111"/>
    </location>
</feature>
<evidence type="ECO:0000313" key="3">
    <source>
        <dbReference type="EMBL" id="GAA3150208.1"/>
    </source>
</evidence>
<gene>
    <name evidence="3" type="ORF">GCM10010466_46670</name>
</gene>
<accession>A0ABP6NJ47</accession>
<evidence type="ECO:0000256" key="1">
    <source>
        <dbReference type="SAM" id="MobiDB-lite"/>
    </source>
</evidence>
<dbReference type="InterPro" id="IPR037401">
    <property type="entry name" value="SnoaL-like"/>
</dbReference>
<dbReference type="Gene3D" id="3.10.450.50">
    <property type="match status" value="1"/>
</dbReference>
<feature type="compositionally biased region" description="Low complexity" evidence="1">
    <location>
        <begin position="137"/>
        <end position="148"/>
    </location>
</feature>
<keyword evidence="4" id="KW-1185">Reference proteome</keyword>
<proteinExistence type="predicted"/>
<name>A0ABP6NJ47_9ACTN</name>
<reference evidence="4" key="1">
    <citation type="journal article" date="2019" name="Int. J. Syst. Evol. Microbiol.">
        <title>The Global Catalogue of Microorganisms (GCM) 10K type strain sequencing project: providing services to taxonomists for standard genome sequencing and annotation.</title>
        <authorList>
            <consortium name="The Broad Institute Genomics Platform"/>
            <consortium name="The Broad Institute Genome Sequencing Center for Infectious Disease"/>
            <person name="Wu L."/>
            <person name="Ma J."/>
        </authorList>
    </citation>
    <scope>NUCLEOTIDE SEQUENCE [LARGE SCALE GENOMIC DNA]</scope>
    <source>
        <strain evidence="4">JCM 9373</strain>
    </source>
</reference>
<comment type="caution">
    <text evidence="3">The sequence shown here is derived from an EMBL/GenBank/DDBJ whole genome shotgun (WGS) entry which is preliminary data.</text>
</comment>
<dbReference type="SUPFAM" id="SSF54427">
    <property type="entry name" value="NTF2-like"/>
    <property type="match status" value="1"/>
</dbReference>
<dbReference type="RefSeq" id="WP_344862895.1">
    <property type="nucleotide sequence ID" value="NZ_BAAAUT010000040.1"/>
</dbReference>
<evidence type="ECO:0000313" key="4">
    <source>
        <dbReference type="Proteomes" id="UP001500320"/>
    </source>
</evidence>
<dbReference type="Proteomes" id="UP001500320">
    <property type="component" value="Unassembled WGS sequence"/>
</dbReference>